<sequence length="284" mass="31441">MEDGFNTVSILGVGLIGGSLALALKEKKLVNKIIGYGRNEQRLKEALKLGIIDSYTTSLKKASQAELIVLATPAGIFEKIIIEMLNYLKKGTIIIDVGSVKESVVNSFEKILPAGVFFVGTHPIAGSDKTGFEHAKGDLFKKAKVIITPTENTDKSALEKVSNLWQKIGAVVEFMSADKHDKIYALVSHLPHLISFCMVNTVAEMDKNFIKYAGSGFKDTTRIAKSSPEVWRDIFIMNDKNILQCLEIFAKNLKEIKKMLSKKDSEGVKTFIEKAKNLRKEIDS</sequence>
<dbReference type="Proteomes" id="UP001144297">
    <property type="component" value="Unassembled WGS sequence"/>
</dbReference>
<evidence type="ECO:0000256" key="10">
    <source>
        <dbReference type="SAM" id="Phobius"/>
    </source>
</evidence>
<dbReference type="GO" id="GO:0006571">
    <property type="term" value="P:tyrosine biosynthetic process"/>
    <property type="evidence" value="ECO:0007669"/>
    <property type="project" value="UniProtKB-KW"/>
</dbReference>
<evidence type="ECO:0000313" key="13">
    <source>
        <dbReference type="Proteomes" id="UP001144297"/>
    </source>
</evidence>
<dbReference type="InterPro" id="IPR050812">
    <property type="entry name" value="Preph/Arog_dehydrog"/>
</dbReference>
<dbReference type="Gene3D" id="3.40.50.720">
    <property type="entry name" value="NAD(P)-binding Rossmann-like Domain"/>
    <property type="match status" value="1"/>
</dbReference>
<dbReference type="SUPFAM" id="SSF48179">
    <property type="entry name" value="6-phosphogluconate dehydrogenase C-terminal domain-like"/>
    <property type="match status" value="1"/>
</dbReference>
<dbReference type="InterPro" id="IPR003099">
    <property type="entry name" value="Prephen_DH"/>
</dbReference>
<dbReference type="EMBL" id="BSDX01000001">
    <property type="protein sequence ID" value="GLI52863.1"/>
    <property type="molecule type" value="Genomic_DNA"/>
</dbReference>
<dbReference type="PANTHER" id="PTHR21363">
    <property type="entry name" value="PREPHENATE DEHYDROGENASE"/>
    <property type="match status" value="1"/>
</dbReference>
<gene>
    <name evidence="12" type="ORF">TISLANDTSLP1_05560</name>
</gene>
<keyword evidence="7" id="KW-0520">NAD</keyword>
<dbReference type="Gene3D" id="1.10.3660.10">
    <property type="entry name" value="6-phosphogluconate dehydrogenase C-terminal like domain"/>
    <property type="match status" value="1"/>
</dbReference>
<evidence type="ECO:0000256" key="3">
    <source>
        <dbReference type="ARBA" id="ARBA00012068"/>
    </source>
</evidence>
<keyword evidence="10" id="KW-0812">Transmembrane</keyword>
<keyword evidence="10" id="KW-1133">Transmembrane helix</keyword>
<evidence type="ECO:0000256" key="6">
    <source>
        <dbReference type="ARBA" id="ARBA00023002"/>
    </source>
</evidence>
<evidence type="ECO:0000256" key="5">
    <source>
        <dbReference type="ARBA" id="ARBA00022605"/>
    </source>
</evidence>
<evidence type="ECO:0000256" key="2">
    <source>
        <dbReference type="ARBA" id="ARBA00007964"/>
    </source>
</evidence>
<comment type="pathway">
    <text evidence="1">Amino-acid biosynthesis; L-tyrosine biosynthesis; (4-hydroxyphenyl)pyruvate from prephenate (NAD(+) route): step 1/1.</text>
</comment>
<evidence type="ECO:0000256" key="9">
    <source>
        <dbReference type="ARBA" id="ARBA00049260"/>
    </source>
</evidence>
<keyword evidence="10" id="KW-0472">Membrane</keyword>
<evidence type="ECO:0000256" key="1">
    <source>
        <dbReference type="ARBA" id="ARBA00005067"/>
    </source>
</evidence>
<dbReference type="Pfam" id="PF20463">
    <property type="entry name" value="PDH_C"/>
    <property type="match status" value="1"/>
</dbReference>
<dbReference type="PANTHER" id="PTHR21363:SF0">
    <property type="entry name" value="PREPHENATE DEHYDROGENASE [NADP(+)]"/>
    <property type="match status" value="1"/>
</dbReference>
<dbReference type="InterPro" id="IPR046825">
    <property type="entry name" value="PDH_C"/>
</dbReference>
<dbReference type="PROSITE" id="PS51176">
    <property type="entry name" value="PDH_ADH"/>
    <property type="match status" value="1"/>
</dbReference>
<organism evidence="12 13">
    <name type="scientific">Thermodesulfovibrio yellowstonii</name>
    <dbReference type="NCBI Taxonomy" id="28262"/>
    <lineage>
        <taxon>Bacteria</taxon>
        <taxon>Pseudomonadati</taxon>
        <taxon>Nitrospirota</taxon>
        <taxon>Thermodesulfovibrionia</taxon>
        <taxon>Thermodesulfovibrionales</taxon>
        <taxon>Thermodesulfovibrionaceae</taxon>
        <taxon>Thermodesulfovibrio</taxon>
    </lineage>
</organism>
<keyword evidence="6" id="KW-0560">Oxidoreductase</keyword>
<name>A0A9W6LK50_9BACT</name>
<dbReference type="GO" id="GO:0004665">
    <property type="term" value="F:prephenate dehydrogenase (NADP+) activity"/>
    <property type="evidence" value="ECO:0007669"/>
    <property type="project" value="InterPro"/>
</dbReference>
<keyword evidence="4" id="KW-0827">Tyrosine biosynthesis</keyword>
<dbReference type="SUPFAM" id="SSF51735">
    <property type="entry name" value="NAD(P)-binding Rossmann-fold domains"/>
    <property type="match status" value="1"/>
</dbReference>
<dbReference type="GO" id="GO:0070403">
    <property type="term" value="F:NAD+ binding"/>
    <property type="evidence" value="ECO:0007669"/>
    <property type="project" value="InterPro"/>
</dbReference>
<dbReference type="AlphaFoldDB" id="A0A9W6LK50"/>
<dbReference type="FunFam" id="1.10.3660.10:FF:000003">
    <property type="entry name" value="Prephenate dehydrogenase"/>
    <property type="match status" value="1"/>
</dbReference>
<evidence type="ECO:0000256" key="8">
    <source>
        <dbReference type="ARBA" id="ARBA00023141"/>
    </source>
</evidence>
<dbReference type="FunFam" id="3.40.50.720:FF:000208">
    <property type="entry name" value="Prephenate dehydrogenase"/>
    <property type="match status" value="1"/>
</dbReference>
<evidence type="ECO:0000256" key="7">
    <source>
        <dbReference type="ARBA" id="ARBA00023027"/>
    </source>
</evidence>
<comment type="caution">
    <text evidence="12">The sequence shown here is derived from an EMBL/GenBank/DDBJ whole genome shotgun (WGS) entry which is preliminary data.</text>
</comment>
<reference evidence="12" key="1">
    <citation type="submission" date="2022-12" db="EMBL/GenBank/DDBJ databases">
        <title>Reference genome sequencing for broad-spectrum identification of bacterial and archaeal isolates by mass spectrometry.</title>
        <authorList>
            <person name="Sekiguchi Y."/>
            <person name="Tourlousse D.M."/>
        </authorList>
    </citation>
    <scope>NUCLEOTIDE SEQUENCE</scope>
    <source>
        <strain evidence="12">TSL-P1</strain>
    </source>
</reference>
<dbReference type="InterPro" id="IPR046826">
    <property type="entry name" value="PDH_N"/>
</dbReference>
<protein>
    <recommendedName>
        <fullName evidence="3">prephenate dehydrogenase</fullName>
        <ecNumber evidence="3">1.3.1.12</ecNumber>
    </recommendedName>
</protein>
<proteinExistence type="inferred from homology"/>
<evidence type="ECO:0000313" key="12">
    <source>
        <dbReference type="EMBL" id="GLI52863.1"/>
    </source>
</evidence>
<dbReference type="EC" id="1.3.1.12" evidence="3"/>
<comment type="catalytic activity">
    <reaction evidence="9">
        <text>prephenate + NAD(+) = 3-(4-hydroxyphenyl)pyruvate + CO2 + NADH</text>
        <dbReference type="Rhea" id="RHEA:13869"/>
        <dbReference type="ChEBI" id="CHEBI:16526"/>
        <dbReference type="ChEBI" id="CHEBI:29934"/>
        <dbReference type="ChEBI" id="CHEBI:36242"/>
        <dbReference type="ChEBI" id="CHEBI:57540"/>
        <dbReference type="ChEBI" id="CHEBI:57945"/>
        <dbReference type="EC" id="1.3.1.12"/>
    </reaction>
</comment>
<keyword evidence="5" id="KW-0028">Amino-acid biosynthesis</keyword>
<accession>A0A9W6LK50</accession>
<dbReference type="GO" id="GO:0008977">
    <property type="term" value="F:prephenate dehydrogenase (NAD+) activity"/>
    <property type="evidence" value="ECO:0007669"/>
    <property type="project" value="UniProtKB-EC"/>
</dbReference>
<keyword evidence="13" id="KW-1185">Reference proteome</keyword>
<feature type="transmembrane region" description="Helical" evidence="10">
    <location>
        <begin position="6"/>
        <end position="24"/>
    </location>
</feature>
<dbReference type="InterPro" id="IPR008927">
    <property type="entry name" value="6-PGluconate_DH-like_C_sf"/>
</dbReference>
<evidence type="ECO:0000259" key="11">
    <source>
        <dbReference type="PROSITE" id="PS51176"/>
    </source>
</evidence>
<dbReference type="Pfam" id="PF02153">
    <property type="entry name" value="PDH_N"/>
    <property type="match status" value="1"/>
</dbReference>
<dbReference type="InterPro" id="IPR036291">
    <property type="entry name" value="NAD(P)-bd_dom_sf"/>
</dbReference>
<feature type="domain" description="Prephenate/arogenate dehydrogenase" evidence="11">
    <location>
        <begin position="6"/>
        <end position="284"/>
    </location>
</feature>
<evidence type="ECO:0000256" key="4">
    <source>
        <dbReference type="ARBA" id="ARBA00022498"/>
    </source>
</evidence>
<keyword evidence="8" id="KW-0057">Aromatic amino acid biosynthesis</keyword>
<comment type="similarity">
    <text evidence="2">Belongs to the prephenate/arogenate dehydrogenase family.</text>
</comment>